<evidence type="ECO:0000313" key="4">
    <source>
        <dbReference type="Proteomes" id="UP000006727"/>
    </source>
</evidence>
<keyword evidence="4" id="KW-1185">Reference proteome</keyword>
<reference evidence="2 4" key="2">
    <citation type="journal article" date="2018" name="Plant J.">
        <title>The Physcomitrella patens chromosome-scale assembly reveals moss genome structure and evolution.</title>
        <authorList>
            <person name="Lang D."/>
            <person name="Ullrich K.K."/>
            <person name="Murat F."/>
            <person name="Fuchs J."/>
            <person name="Jenkins J."/>
            <person name="Haas F.B."/>
            <person name="Piednoel M."/>
            <person name="Gundlach H."/>
            <person name="Van Bel M."/>
            <person name="Meyberg R."/>
            <person name="Vives C."/>
            <person name="Morata J."/>
            <person name="Symeonidi A."/>
            <person name="Hiss M."/>
            <person name="Muchero W."/>
            <person name="Kamisugi Y."/>
            <person name="Saleh O."/>
            <person name="Blanc G."/>
            <person name="Decker E.L."/>
            <person name="van Gessel N."/>
            <person name="Grimwood J."/>
            <person name="Hayes R.D."/>
            <person name="Graham S.W."/>
            <person name="Gunter L.E."/>
            <person name="McDaniel S.F."/>
            <person name="Hoernstein S.N.W."/>
            <person name="Larsson A."/>
            <person name="Li F.W."/>
            <person name="Perroud P.F."/>
            <person name="Phillips J."/>
            <person name="Ranjan P."/>
            <person name="Rokshar D.S."/>
            <person name="Rothfels C.J."/>
            <person name="Schneider L."/>
            <person name="Shu S."/>
            <person name="Stevenson D.W."/>
            <person name="Thummler F."/>
            <person name="Tillich M."/>
            <person name="Villarreal Aguilar J.C."/>
            <person name="Widiez T."/>
            <person name="Wong G.K."/>
            <person name="Wymore A."/>
            <person name="Zhang Y."/>
            <person name="Zimmer A.D."/>
            <person name="Quatrano R.S."/>
            <person name="Mayer K.F.X."/>
            <person name="Goodstein D."/>
            <person name="Casacuberta J.M."/>
            <person name="Vandepoele K."/>
            <person name="Reski R."/>
            <person name="Cuming A.C."/>
            <person name="Tuskan G.A."/>
            <person name="Maumus F."/>
            <person name="Salse J."/>
            <person name="Schmutz J."/>
            <person name="Rensing S.A."/>
        </authorList>
    </citation>
    <scope>NUCLEOTIDE SEQUENCE [LARGE SCALE GENOMIC DNA]</scope>
    <source>
        <strain evidence="3 4">cv. Gransden 2004</strain>
    </source>
</reference>
<dbReference type="EMBL" id="ABEU02000020">
    <property type="protein sequence ID" value="PNR32786.1"/>
    <property type="molecule type" value="Genomic_DNA"/>
</dbReference>
<reference evidence="2 4" key="1">
    <citation type="journal article" date="2008" name="Science">
        <title>The Physcomitrella genome reveals evolutionary insights into the conquest of land by plants.</title>
        <authorList>
            <person name="Rensing S."/>
            <person name="Lang D."/>
            <person name="Zimmer A."/>
            <person name="Terry A."/>
            <person name="Salamov A."/>
            <person name="Shapiro H."/>
            <person name="Nishiyama T."/>
            <person name="Perroud P.-F."/>
            <person name="Lindquist E."/>
            <person name="Kamisugi Y."/>
            <person name="Tanahashi T."/>
            <person name="Sakakibara K."/>
            <person name="Fujita T."/>
            <person name="Oishi K."/>
            <person name="Shin-I T."/>
            <person name="Kuroki Y."/>
            <person name="Toyoda A."/>
            <person name="Suzuki Y."/>
            <person name="Hashimoto A."/>
            <person name="Yamaguchi K."/>
            <person name="Sugano A."/>
            <person name="Kohara Y."/>
            <person name="Fujiyama A."/>
            <person name="Anterola A."/>
            <person name="Aoki S."/>
            <person name="Ashton N."/>
            <person name="Barbazuk W.B."/>
            <person name="Barker E."/>
            <person name="Bennetzen J."/>
            <person name="Bezanilla M."/>
            <person name="Blankenship R."/>
            <person name="Cho S.H."/>
            <person name="Dutcher S."/>
            <person name="Estelle M."/>
            <person name="Fawcett J.A."/>
            <person name="Gundlach H."/>
            <person name="Hanada K."/>
            <person name="Heyl A."/>
            <person name="Hicks K.A."/>
            <person name="Hugh J."/>
            <person name="Lohr M."/>
            <person name="Mayer K."/>
            <person name="Melkozernov A."/>
            <person name="Murata T."/>
            <person name="Nelson D."/>
            <person name="Pils B."/>
            <person name="Prigge M."/>
            <person name="Reiss B."/>
            <person name="Renner T."/>
            <person name="Rombauts S."/>
            <person name="Rushton P."/>
            <person name="Sanderfoot A."/>
            <person name="Schween G."/>
            <person name="Shiu S.-H."/>
            <person name="Stueber K."/>
            <person name="Theodoulou F.L."/>
            <person name="Tu H."/>
            <person name="Van de Peer Y."/>
            <person name="Verrier P.J."/>
            <person name="Waters E."/>
            <person name="Wood A."/>
            <person name="Yang L."/>
            <person name="Cove D."/>
            <person name="Cuming A."/>
            <person name="Hasebe M."/>
            <person name="Lucas S."/>
            <person name="Mishler D.B."/>
            <person name="Reski R."/>
            <person name="Grigoriev I."/>
            <person name="Quatrano R.S."/>
            <person name="Boore J.L."/>
        </authorList>
    </citation>
    <scope>NUCLEOTIDE SEQUENCE [LARGE SCALE GENOMIC DNA]</scope>
    <source>
        <strain evidence="3 4">cv. Gransden 2004</strain>
    </source>
</reference>
<proteinExistence type="predicted"/>
<dbReference type="EnsemblPlants" id="Pp3c20_5090V3.1">
    <property type="protein sequence ID" value="Pp3c20_5090V3.1"/>
    <property type="gene ID" value="Pp3c20_5090"/>
</dbReference>
<accession>A0A2K1IU29</accession>
<evidence type="ECO:0000313" key="3">
    <source>
        <dbReference type="EnsemblPlants" id="Pp3c20_5090V3.1"/>
    </source>
</evidence>
<dbReference type="GeneID" id="112273463"/>
<evidence type="ECO:0000313" key="2">
    <source>
        <dbReference type="EMBL" id="PNR32786.1"/>
    </source>
</evidence>
<feature type="compositionally biased region" description="Basic and acidic residues" evidence="1">
    <location>
        <begin position="248"/>
        <end position="258"/>
    </location>
</feature>
<organism evidence="2">
    <name type="scientific">Physcomitrium patens</name>
    <name type="common">Spreading-leaved earth moss</name>
    <name type="synonym">Physcomitrella patens</name>
    <dbReference type="NCBI Taxonomy" id="3218"/>
    <lineage>
        <taxon>Eukaryota</taxon>
        <taxon>Viridiplantae</taxon>
        <taxon>Streptophyta</taxon>
        <taxon>Embryophyta</taxon>
        <taxon>Bryophyta</taxon>
        <taxon>Bryophytina</taxon>
        <taxon>Bryopsida</taxon>
        <taxon>Funariidae</taxon>
        <taxon>Funariales</taxon>
        <taxon>Funariaceae</taxon>
        <taxon>Physcomitrium</taxon>
    </lineage>
</organism>
<dbReference type="AlphaFoldDB" id="A0A2K1IU29"/>
<sequence>MPCQPNRGPVCSATFQPNSDNLPATDCLPRKDSWRWQTSNSEYGKFYVFVNREVSKNREAHKDCFKKVENLADELKLAKAQLEKLMISCGRSFSRPEGDRAMSCSSTARSPSQGRCECLTKPGPPTESMYVTEHMNQYNGALRHDPQPLMDHIKEEHPQLVKRVAPKLPTSAIRRVIDSPRDNADFDEDAGCCPGKMGCGLGSRWKSRSGSLSPGDRSSPRRGDSAAYAGKRKMQWRQSPPQKKAKGAKSEAASDLKHTAAGGINLPPSQRYNFYRQYGYAGQGAKTSKGWHSVKTPWLHTGVPYG</sequence>
<dbReference type="Gramene" id="Pp3c20_5090V3.1">
    <property type="protein sequence ID" value="Pp3c20_5090V3.1"/>
    <property type="gene ID" value="Pp3c20_5090"/>
</dbReference>
<protein>
    <submittedName>
        <fullName evidence="2 3">Uncharacterized protein</fullName>
    </submittedName>
</protein>
<dbReference type="RefSeq" id="XP_024358062.1">
    <property type="nucleotide sequence ID" value="XM_024502294.2"/>
</dbReference>
<dbReference type="OrthoDB" id="1897936at2759"/>
<evidence type="ECO:0000256" key="1">
    <source>
        <dbReference type="SAM" id="MobiDB-lite"/>
    </source>
</evidence>
<dbReference type="RefSeq" id="XP_024358063.1">
    <property type="nucleotide sequence ID" value="XM_024502295.2"/>
</dbReference>
<dbReference type="Proteomes" id="UP000006727">
    <property type="component" value="Chromosome 20"/>
</dbReference>
<gene>
    <name evidence="3" type="primary">LOC112273463</name>
    <name evidence="2" type="ORF">PHYPA_024728</name>
</gene>
<reference evidence="3" key="3">
    <citation type="submission" date="2020-12" db="UniProtKB">
        <authorList>
            <consortium name="EnsemblPlants"/>
        </authorList>
    </citation>
    <scope>IDENTIFICATION</scope>
</reference>
<feature type="region of interest" description="Disordered" evidence="1">
    <location>
        <begin position="204"/>
        <end position="264"/>
    </location>
</feature>
<name>A0A2K1IU29_PHYPA</name>
<dbReference type="RefSeq" id="XP_073385689.1">
    <property type="nucleotide sequence ID" value="XM_073529588.1"/>
</dbReference>